<dbReference type="PANTHER" id="PTHR11814">
    <property type="entry name" value="SULFATE TRANSPORTER"/>
    <property type="match status" value="1"/>
</dbReference>
<evidence type="ECO:0000256" key="4">
    <source>
        <dbReference type="ARBA" id="ARBA00023136"/>
    </source>
</evidence>
<evidence type="ECO:0000256" key="1">
    <source>
        <dbReference type="ARBA" id="ARBA00004141"/>
    </source>
</evidence>
<dbReference type="InterPro" id="IPR011547">
    <property type="entry name" value="SLC26A/SulP_dom"/>
</dbReference>
<feature type="transmembrane region" description="Helical" evidence="6">
    <location>
        <begin position="54"/>
        <end position="72"/>
    </location>
</feature>
<reference evidence="9" key="1">
    <citation type="journal article" date="2019" name="Int. J. Syst. Evol. Microbiol.">
        <title>The Global Catalogue of Microorganisms (GCM) 10K type strain sequencing project: providing services to taxonomists for standard genome sequencing and annotation.</title>
        <authorList>
            <consortium name="The Broad Institute Genomics Platform"/>
            <consortium name="The Broad Institute Genome Sequencing Center for Infectious Disease"/>
            <person name="Wu L."/>
            <person name="Ma J."/>
        </authorList>
    </citation>
    <scope>NUCLEOTIDE SEQUENCE [LARGE SCALE GENOMIC DNA]</scope>
    <source>
        <strain evidence="9">JCM 18514</strain>
    </source>
</reference>
<feature type="transmembrane region" description="Helical" evidence="6">
    <location>
        <begin position="124"/>
        <end position="145"/>
    </location>
</feature>
<evidence type="ECO:0000256" key="6">
    <source>
        <dbReference type="SAM" id="Phobius"/>
    </source>
</evidence>
<feature type="compositionally biased region" description="Polar residues" evidence="5">
    <location>
        <begin position="559"/>
        <end position="572"/>
    </location>
</feature>
<keyword evidence="3 6" id="KW-1133">Transmembrane helix</keyword>
<feature type="transmembrane region" description="Helical" evidence="6">
    <location>
        <begin position="92"/>
        <end position="117"/>
    </location>
</feature>
<feature type="transmembrane region" description="Helical" evidence="6">
    <location>
        <begin position="165"/>
        <end position="193"/>
    </location>
</feature>
<name>A0ABP9SS48_9MICC</name>
<sequence>MKILVAARAFLPARQDYALLPRTWKGDLVAGVTVGIVALPLALAFGVSSGAGAASGLITAVIAGVIAAVFGGSNIQVSGPTGAMVVVLGPVIAAHGLGALAAVSVLAGVIVVAAGLLKLGRVVTLLPWPVIEGFTVGIAVIIFLQQVPAAFGAKPGPSSNAVISAIQAIGTVSPASVLAPVAVVTLVAVIMVASPRIHPRIPGSLIAIIIATVAAQFLDLPVTRIGALPDSLPAPMMPSLDLATITALAGSAATIAALAAIESLLSARVGASISDTGPYDADRELLGQGLASVASGFFGGMPATGAIARTAVNIRSGGRTRLAAITHALVLLAVVYLATGPVSRIPLAALAGVLMVTATRMVSLKTLRSVIGSTRADTVVFFVTALITVSFDLIEAVEIGIAAAAFFALRALVRSSGVHREEIPGPVHEGDEHIAVFRLDGALFFAAAERVLERVSAIRNVDVVIIRMSQLQILDATGARTITDIVQALERRGITVLIKGIQERHLRLVTQVGVLDSLRHHKHLFTELTPAVEHARSHVARAASARTAHNPGKNPQPVQPQATLQTPTLKED</sequence>
<dbReference type="SUPFAM" id="SSF52091">
    <property type="entry name" value="SpoIIaa-like"/>
    <property type="match status" value="1"/>
</dbReference>
<dbReference type="InterPro" id="IPR002645">
    <property type="entry name" value="STAS_dom"/>
</dbReference>
<dbReference type="Gene3D" id="3.30.750.24">
    <property type="entry name" value="STAS domain"/>
    <property type="match status" value="1"/>
</dbReference>
<feature type="domain" description="STAS" evidence="7">
    <location>
        <begin position="432"/>
        <end position="535"/>
    </location>
</feature>
<dbReference type="InterPro" id="IPR036513">
    <property type="entry name" value="STAS_dom_sf"/>
</dbReference>
<dbReference type="Pfam" id="PF01740">
    <property type="entry name" value="STAS"/>
    <property type="match status" value="1"/>
</dbReference>
<keyword evidence="4 6" id="KW-0472">Membrane</keyword>
<dbReference type="EMBL" id="BAABKK010000032">
    <property type="protein sequence ID" value="GAA5200182.1"/>
    <property type="molecule type" value="Genomic_DNA"/>
</dbReference>
<feature type="transmembrane region" description="Helical" evidence="6">
    <location>
        <begin position="379"/>
        <end position="409"/>
    </location>
</feature>
<comment type="subcellular location">
    <subcellularLocation>
        <location evidence="1">Membrane</location>
        <topology evidence="1">Multi-pass membrane protein</topology>
    </subcellularLocation>
</comment>
<evidence type="ECO:0000313" key="9">
    <source>
        <dbReference type="Proteomes" id="UP001500200"/>
    </source>
</evidence>
<evidence type="ECO:0000313" key="8">
    <source>
        <dbReference type="EMBL" id="GAA5200182.1"/>
    </source>
</evidence>
<evidence type="ECO:0000256" key="5">
    <source>
        <dbReference type="SAM" id="MobiDB-lite"/>
    </source>
</evidence>
<accession>A0ABP9SS48</accession>
<dbReference type="PROSITE" id="PS50801">
    <property type="entry name" value="STAS"/>
    <property type="match status" value="1"/>
</dbReference>
<evidence type="ECO:0000259" key="7">
    <source>
        <dbReference type="PROSITE" id="PS50801"/>
    </source>
</evidence>
<evidence type="ECO:0000256" key="2">
    <source>
        <dbReference type="ARBA" id="ARBA00022692"/>
    </source>
</evidence>
<feature type="transmembrane region" description="Helical" evidence="6">
    <location>
        <begin position="205"/>
        <end position="222"/>
    </location>
</feature>
<feature type="compositionally biased region" description="Low complexity" evidence="5">
    <location>
        <begin position="540"/>
        <end position="549"/>
    </location>
</feature>
<protein>
    <submittedName>
        <fullName evidence="8">SulP family inorganic anion transporter</fullName>
    </submittedName>
</protein>
<feature type="region of interest" description="Disordered" evidence="5">
    <location>
        <begin position="538"/>
        <end position="572"/>
    </location>
</feature>
<dbReference type="InterPro" id="IPR001902">
    <property type="entry name" value="SLC26A/SulP_fam"/>
</dbReference>
<keyword evidence="9" id="KW-1185">Reference proteome</keyword>
<organism evidence="8 9">
    <name type="scientific">Arthrobacter gyeryongensis</name>
    <dbReference type="NCBI Taxonomy" id="1650592"/>
    <lineage>
        <taxon>Bacteria</taxon>
        <taxon>Bacillati</taxon>
        <taxon>Actinomycetota</taxon>
        <taxon>Actinomycetes</taxon>
        <taxon>Micrococcales</taxon>
        <taxon>Micrococcaceae</taxon>
        <taxon>Arthrobacter</taxon>
    </lineage>
</organism>
<comment type="caution">
    <text evidence="8">The sequence shown here is derived from an EMBL/GenBank/DDBJ whole genome shotgun (WGS) entry which is preliminary data.</text>
</comment>
<dbReference type="Proteomes" id="UP001500200">
    <property type="component" value="Unassembled WGS sequence"/>
</dbReference>
<proteinExistence type="predicted"/>
<feature type="transmembrane region" description="Helical" evidence="6">
    <location>
        <begin position="322"/>
        <end position="339"/>
    </location>
</feature>
<dbReference type="CDD" id="cd07042">
    <property type="entry name" value="STAS_SulP_like_sulfate_transporter"/>
    <property type="match status" value="1"/>
</dbReference>
<dbReference type="RefSeq" id="WP_345452319.1">
    <property type="nucleotide sequence ID" value="NZ_BAABKK010000032.1"/>
</dbReference>
<feature type="transmembrane region" description="Helical" evidence="6">
    <location>
        <begin position="242"/>
        <end position="261"/>
    </location>
</feature>
<gene>
    <name evidence="8" type="ORF">GCM10023346_41640</name>
</gene>
<feature type="transmembrane region" description="Helical" evidence="6">
    <location>
        <begin position="345"/>
        <end position="367"/>
    </location>
</feature>
<feature type="transmembrane region" description="Helical" evidence="6">
    <location>
        <begin position="28"/>
        <end position="47"/>
    </location>
</feature>
<keyword evidence="2 6" id="KW-0812">Transmembrane</keyword>
<evidence type="ECO:0000256" key="3">
    <source>
        <dbReference type="ARBA" id="ARBA00022989"/>
    </source>
</evidence>
<dbReference type="Pfam" id="PF00916">
    <property type="entry name" value="Sulfate_transp"/>
    <property type="match status" value="1"/>
</dbReference>